<comment type="subcellular location">
    <subcellularLocation>
        <location evidence="1">Cell membrane</location>
        <topology evidence="1">Multi-pass membrane protein</topology>
    </subcellularLocation>
</comment>
<feature type="transmembrane region" description="Helical" evidence="6">
    <location>
        <begin position="192"/>
        <end position="214"/>
    </location>
</feature>
<keyword evidence="5 6" id="KW-0472">Membrane</keyword>
<keyword evidence="2" id="KW-1003">Cell membrane</keyword>
<feature type="transmembrane region" description="Helical" evidence="6">
    <location>
        <begin position="495"/>
        <end position="518"/>
    </location>
</feature>
<feature type="transmembrane region" description="Helical" evidence="6">
    <location>
        <begin position="428"/>
        <end position="451"/>
    </location>
</feature>
<sequence length="543" mass="59559">MKKNSLLEGTLVAYIIIITTKVLGAIYVIPFYKIIGTSGGVLYSYAYNVYNLFLSLSTSGIPTAVSIIVAEYSAMKLYNDKEKTINLAYKFIGVVSTLAFLLMFFFAAEIGKFFVGDIEGGTSIESIKLVVRTLSFCLLVIPYLSVTRGYLQGNRYVANSSFSQLIEQVVRVAVALIGAYVALNLLSTPVPVGVAVALTGTVLGGAAALVYLRIKIHRNRKEIREGFTSIADATDSSKTIIKKIITYAIPVIIVALAQNIYEMTDLKLLVKGLYMAGYSAEKSELLGSVVITWAPKITVLLTALALSLCSSIIPFVVTCYVEKDIRGLNKNFNTAINTILIAEIPLAAIVIIFRNEVYDIFYGKSPYGGLVTAVMAVVCIFFSLQLVINMMLQGMKRYKVVYLNEFTGIIVNICLDIPIILFLDRIGLPAYIGSMFATITGVSTSLTIVLVSMKKTFHFKYKSIARALIMSIIGTAVICVFMIAYQKVVPEASRWIFKAIRFGMGGLLSSVIYFGLAYKSGALARFMGEEKLNSIMTKLHLKR</sequence>
<dbReference type="PANTHER" id="PTHR30250:SF21">
    <property type="entry name" value="LIPID II FLIPPASE MURJ"/>
    <property type="match status" value="1"/>
</dbReference>
<dbReference type="GO" id="GO:0015297">
    <property type="term" value="F:antiporter activity"/>
    <property type="evidence" value="ECO:0007669"/>
    <property type="project" value="InterPro"/>
</dbReference>
<feature type="transmembrane region" description="Helical" evidence="6">
    <location>
        <begin position="52"/>
        <end position="75"/>
    </location>
</feature>
<dbReference type="InterPro" id="IPR050833">
    <property type="entry name" value="Poly_Biosynth_Transport"/>
</dbReference>
<protein>
    <submittedName>
        <fullName evidence="7">Polysaccharide biosynthesis protein</fullName>
    </submittedName>
</protein>
<dbReference type="AlphaFoldDB" id="A0A6A8M9Q3"/>
<accession>A0A6A8M9Q3</accession>
<evidence type="ECO:0000256" key="3">
    <source>
        <dbReference type="ARBA" id="ARBA00022692"/>
    </source>
</evidence>
<dbReference type="InterPro" id="IPR002797">
    <property type="entry name" value="Polysacc_synth"/>
</dbReference>
<dbReference type="CDD" id="cd13124">
    <property type="entry name" value="MATE_SpoVB_like"/>
    <property type="match status" value="1"/>
</dbReference>
<feature type="transmembrane region" description="Helical" evidence="6">
    <location>
        <begin position="244"/>
        <end position="261"/>
    </location>
</feature>
<reference evidence="7" key="1">
    <citation type="submission" date="2019-09" db="EMBL/GenBank/DDBJ databases">
        <title>In-depth cultivation of the pig gut microbiome towards novel bacterial diversity and tailored functional studies.</title>
        <authorList>
            <person name="Wylensek D."/>
            <person name="Hitch T.C.A."/>
            <person name="Clavel T."/>
        </authorList>
    </citation>
    <scope>NUCLEOTIDE SEQUENCE</scope>
    <source>
        <strain evidence="7">RF-744-FAT-WT-3</strain>
    </source>
</reference>
<keyword evidence="4 6" id="KW-1133">Transmembrane helix</keyword>
<dbReference type="InterPro" id="IPR002528">
    <property type="entry name" value="MATE_fam"/>
</dbReference>
<evidence type="ECO:0000256" key="4">
    <source>
        <dbReference type="ARBA" id="ARBA00022989"/>
    </source>
</evidence>
<feature type="transmembrane region" description="Helical" evidence="6">
    <location>
        <begin position="297"/>
        <end position="320"/>
    </location>
</feature>
<feature type="transmembrane region" description="Helical" evidence="6">
    <location>
        <begin position="332"/>
        <end position="353"/>
    </location>
</feature>
<feature type="transmembrane region" description="Helical" evidence="6">
    <location>
        <begin position="463"/>
        <end position="483"/>
    </location>
</feature>
<name>A0A6A8M9Q3_9FIRM</name>
<evidence type="ECO:0000256" key="6">
    <source>
        <dbReference type="SAM" id="Phobius"/>
    </source>
</evidence>
<dbReference type="GO" id="GO:0005886">
    <property type="term" value="C:plasma membrane"/>
    <property type="evidence" value="ECO:0007669"/>
    <property type="project" value="UniProtKB-SubCell"/>
</dbReference>
<organism evidence="7">
    <name type="scientific">Baileyella intestinalis</name>
    <dbReference type="NCBI Taxonomy" id="2606709"/>
    <lineage>
        <taxon>Bacteria</taxon>
        <taxon>Bacillati</taxon>
        <taxon>Bacillota</taxon>
        <taxon>Clostridia</taxon>
        <taxon>Peptostreptococcales</taxon>
        <taxon>Anaerovoracaceae</taxon>
        <taxon>Baileyella</taxon>
    </lineage>
</organism>
<feature type="transmembrane region" description="Helical" evidence="6">
    <location>
        <begin position="365"/>
        <end position="388"/>
    </location>
</feature>
<comment type="caution">
    <text evidence="7">The sequence shown here is derived from an EMBL/GenBank/DDBJ whole genome shotgun (WGS) entry which is preliminary data.</text>
</comment>
<keyword evidence="3 6" id="KW-0812">Transmembrane</keyword>
<dbReference type="InterPro" id="IPR024923">
    <property type="entry name" value="PG_synth_SpoVB"/>
</dbReference>
<dbReference type="RefSeq" id="WP_154572024.1">
    <property type="nucleotide sequence ID" value="NZ_JAQXPA010000078.1"/>
</dbReference>
<dbReference type="GO" id="GO:0042910">
    <property type="term" value="F:xenobiotic transmembrane transporter activity"/>
    <property type="evidence" value="ECO:0007669"/>
    <property type="project" value="InterPro"/>
</dbReference>
<feature type="transmembrane region" description="Helical" evidence="6">
    <location>
        <begin position="127"/>
        <end position="147"/>
    </location>
</feature>
<feature type="transmembrane region" description="Helical" evidence="6">
    <location>
        <begin position="12"/>
        <end position="32"/>
    </location>
</feature>
<evidence type="ECO:0000256" key="1">
    <source>
        <dbReference type="ARBA" id="ARBA00004651"/>
    </source>
</evidence>
<dbReference type="PIRSF" id="PIRSF038958">
    <property type="entry name" value="PG_synth_SpoVB"/>
    <property type="match status" value="1"/>
</dbReference>
<feature type="transmembrane region" description="Helical" evidence="6">
    <location>
        <begin position="400"/>
        <end position="422"/>
    </location>
</feature>
<evidence type="ECO:0000256" key="5">
    <source>
        <dbReference type="ARBA" id="ARBA00023136"/>
    </source>
</evidence>
<proteinExistence type="predicted"/>
<dbReference type="Pfam" id="PF01554">
    <property type="entry name" value="MatE"/>
    <property type="match status" value="1"/>
</dbReference>
<evidence type="ECO:0000256" key="2">
    <source>
        <dbReference type="ARBA" id="ARBA00022475"/>
    </source>
</evidence>
<dbReference type="PANTHER" id="PTHR30250">
    <property type="entry name" value="PST FAMILY PREDICTED COLANIC ACID TRANSPORTER"/>
    <property type="match status" value="1"/>
</dbReference>
<dbReference type="Pfam" id="PF01943">
    <property type="entry name" value="Polysacc_synt"/>
    <property type="match status" value="1"/>
</dbReference>
<dbReference type="EMBL" id="VUNB01000002">
    <property type="protein sequence ID" value="MST68554.1"/>
    <property type="molecule type" value="Genomic_DNA"/>
</dbReference>
<feature type="transmembrane region" description="Helical" evidence="6">
    <location>
        <begin position="87"/>
        <end position="107"/>
    </location>
</feature>
<gene>
    <name evidence="7" type="ORF">FYJ66_02980</name>
</gene>
<evidence type="ECO:0000313" key="7">
    <source>
        <dbReference type="EMBL" id="MST68554.1"/>
    </source>
</evidence>